<organism evidence="2 3">
    <name type="scientific">Bhargavaea cecembensis</name>
    <dbReference type="NCBI Taxonomy" id="394098"/>
    <lineage>
        <taxon>Bacteria</taxon>
        <taxon>Bacillati</taxon>
        <taxon>Bacillota</taxon>
        <taxon>Bacilli</taxon>
        <taxon>Bacillales</taxon>
        <taxon>Caryophanaceae</taxon>
        <taxon>Bhargavaea</taxon>
    </lineage>
</organism>
<dbReference type="Proteomes" id="UP000076490">
    <property type="component" value="Unassembled WGS sequence"/>
</dbReference>
<gene>
    <name evidence="2" type="ORF">AV656_11130</name>
</gene>
<sequence length="123" mass="13659">MKRFRFDAGTAKPVTHDRSDFTIQPFVRSGGRFQTALMTLGENGIIGCHQAAVPQLLIVLSGSGTVCNEEKRFISVKEGSAVFWEKGEWHETRSEKGMTALAIEGEDLTERDILLEPHDTNLP</sequence>
<accession>A0A161RGM6</accession>
<dbReference type="SUPFAM" id="SSF51182">
    <property type="entry name" value="RmlC-like cupins"/>
    <property type="match status" value="1"/>
</dbReference>
<dbReference type="RefSeq" id="WP_063182081.1">
    <property type="nucleotide sequence ID" value="NZ_LQNT01000011.1"/>
</dbReference>
<dbReference type="Pfam" id="PF07883">
    <property type="entry name" value="Cupin_2"/>
    <property type="match status" value="1"/>
</dbReference>
<evidence type="ECO:0000259" key="1">
    <source>
        <dbReference type="Pfam" id="PF07883"/>
    </source>
</evidence>
<comment type="caution">
    <text evidence="2">The sequence shown here is derived from an EMBL/GenBank/DDBJ whole genome shotgun (WGS) entry which is preliminary data.</text>
</comment>
<reference evidence="2 3" key="1">
    <citation type="submission" date="2016-01" db="EMBL/GenBank/DDBJ databases">
        <title>Whole genome sequencing of Bhargavaea cecembensis T14.</title>
        <authorList>
            <person name="Hong K.W."/>
        </authorList>
    </citation>
    <scope>NUCLEOTIDE SEQUENCE [LARGE SCALE GENOMIC DNA]</scope>
    <source>
        <strain evidence="2 3">T14</strain>
    </source>
</reference>
<dbReference type="InterPro" id="IPR014710">
    <property type="entry name" value="RmlC-like_jellyroll"/>
</dbReference>
<feature type="domain" description="Cupin type-2" evidence="1">
    <location>
        <begin position="37"/>
        <end position="96"/>
    </location>
</feature>
<dbReference type="EMBL" id="LQNT01000011">
    <property type="protein sequence ID" value="KZE37128.1"/>
    <property type="molecule type" value="Genomic_DNA"/>
</dbReference>
<dbReference type="Gene3D" id="2.60.120.10">
    <property type="entry name" value="Jelly Rolls"/>
    <property type="match status" value="1"/>
</dbReference>
<dbReference type="OrthoDB" id="3782397at2"/>
<dbReference type="AlphaFoldDB" id="A0A161RGM6"/>
<proteinExistence type="predicted"/>
<evidence type="ECO:0000313" key="3">
    <source>
        <dbReference type="Proteomes" id="UP000076490"/>
    </source>
</evidence>
<evidence type="ECO:0000313" key="2">
    <source>
        <dbReference type="EMBL" id="KZE37128.1"/>
    </source>
</evidence>
<dbReference type="InterPro" id="IPR013096">
    <property type="entry name" value="Cupin_2"/>
</dbReference>
<name>A0A161RGM6_9BACL</name>
<protein>
    <recommendedName>
        <fullName evidence="1">Cupin type-2 domain-containing protein</fullName>
    </recommendedName>
</protein>
<dbReference type="InterPro" id="IPR011051">
    <property type="entry name" value="RmlC_Cupin_sf"/>
</dbReference>